<dbReference type="RefSeq" id="XP_003645697.1">
    <property type="nucleotide sequence ID" value="XM_003645649.1"/>
</dbReference>
<dbReference type="Pfam" id="PF16201">
    <property type="entry name" value="NopRA1"/>
    <property type="match status" value="1"/>
</dbReference>
<dbReference type="InterPro" id="IPR032436">
    <property type="entry name" value="URB1_C"/>
</dbReference>
<dbReference type="FunCoup" id="G8JRW1">
    <property type="interactions" value="333"/>
</dbReference>
<dbReference type="Proteomes" id="UP000006790">
    <property type="component" value="Chromosome 3"/>
</dbReference>
<dbReference type="InterPro" id="IPR039844">
    <property type="entry name" value="URB1"/>
</dbReference>
<proteinExistence type="predicted"/>
<dbReference type="GO" id="GO:0005730">
    <property type="term" value="C:nucleolus"/>
    <property type="evidence" value="ECO:0007669"/>
    <property type="project" value="TreeGrafter"/>
</dbReference>
<feature type="domain" description="URB1 N-terminal" evidence="1">
    <location>
        <begin position="64"/>
        <end position="394"/>
    </location>
</feature>
<dbReference type="STRING" id="931890.G8JRW1"/>
<dbReference type="Pfam" id="PF26140">
    <property type="entry name" value="HEAT_URB1"/>
    <property type="match status" value="1"/>
</dbReference>
<dbReference type="InterPro" id="IPR059018">
    <property type="entry name" value="HEAT_URB1"/>
</dbReference>
<evidence type="ECO:0000313" key="5">
    <source>
        <dbReference type="Proteomes" id="UP000006790"/>
    </source>
</evidence>
<dbReference type="GeneID" id="11468988"/>
<dbReference type="OrthoDB" id="72892at2759"/>
<accession>G8JRW1</accession>
<evidence type="ECO:0000259" key="1">
    <source>
        <dbReference type="Pfam" id="PF11707"/>
    </source>
</evidence>
<reference evidence="5" key="1">
    <citation type="journal article" date="2012" name="G3 (Bethesda)">
        <title>Pichia sorbitophila, an interspecies yeast hybrid reveals early steps of genome resolution following polyploidization.</title>
        <authorList>
            <person name="Leh Louis V."/>
            <person name="Despons L."/>
            <person name="Friedrich A."/>
            <person name="Martin T."/>
            <person name="Durrens P."/>
            <person name="Casaregola S."/>
            <person name="Neuveglise C."/>
            <person name="Fairhead C."/>
            <person name="Marck C."/>
            <person name="Cruz J.A."/>
            <person name="Straub M.L."/>
            <person name="Kugler V."/>
            <person name="Sacerdot C."/>
            <person name="Uzunov Z."/>
            <person name="Thierry A."/>
            <person name="Weiss S."/>
            <person name="Bleykasten C."/>
            <person name="De Montigny J."/>
            <person name="Jacques N."/>
            <person name="Jung P."/>
            <person name="Lemaire M."/>
            <person name="Mallet S."/>
            <person name="Morel G."/>
            <person name="Richard G.F."/>
            <person name="Sarkar A."/>
            <person name="Savel G."/>
            <person name="Schacherer J."/>
            <person name="Seret M.L."/>
            <person name="Talla E."/>
            <person name="Samson G."/>
            <person name="Jubin C."/>
            <person name="Poulain J."/>
            <person name="Vacherie B."/>
            <person name="Barbe V."/>
            <person name="Pelletier E."/>
            <person name="Sherman D.J."/>
            <person name="Westhof E."/>
            <person name="Weissenbach J."/>
            <person name="Baret P.V."/>
            <person name="Wincker P."/>
            <person name="Gaillardin C."/>
            <person name="Dujon B."/>
            <person name="Souciet J.L."/>
        </authorList>
    </citation>
    <scope>NUCLEOTIDE SEQUENCE [LARGE SCALE GENOMIC DNA]</scope>
    <source>
        <strain evidence="5">CBS 270.75 / DBVPG 7215 / KCTC 17166 / NRRL Y-17582</strain>
    </source>
</reference>
<dbReference type="KEGG" id="erc:Ecym_3393"/>
<dbReference type="GO" id="GO:0000466">
    <property type="term" value="P:maturation of 5.8S rRNA from tricistronic rRNA transcript (SSU-rRNA, 5.8S rRNA, LSU-rRNA)"/>
    <property type="evidence" value="ECO:0007669"/>
    <property type="project" value="TreeGrafter"/>
</dbReference>
<dbReference type="InterPro" id="IPR021714">
    <property type="entry name" value="URB1_N"/>
</dbReference>
<name>G8JRW1_ERECY</name>
<evidence type="ECO:0008006" key="6">
    <source>
        <dbReference type="Google" id="ProtNLM"/>
    </source>
</evidence>
<dbReference type="PANTHER" id="PTHR13500">
    <property type="entry name" value="NUCLEOLAR PRERIBOSOMAL-ASSOCIATED PROTEIN 1"/>
    <property type="match status" value="1"/>
</dbReference>
<dbReference type="PANTHER" id="PTHR13500:SF0">
    <property type="entry name" value="NUCLEOLAR PRE-RIBOSOMAL-ASSOCIATED PROTEIN 1"/>
    <property type="match status" value="1"/>
</dbReference>
<dbReference type="eggNOG" id="KOG1791">
    <property type="taxonomic scope" value="Eukaryota"/>
</dbReference>
<keyword evidence="5" id="KW-1185">Reference proteome</keyword>
<dbReference type="InParanoid" id="G8JRW1"/>
<dbReference type="OMA" id="MTSYWFG"/>
<feature type="domain" description="URB1 central HEAT repeat" evidence="3">
    <location>
        <begin position="572"/>
        <end position="737"/>
    </location>
</feature>
<dbReference type="EMBL" id="CP002499">
    <property type="protein sequence ID" value="AET38880.1"/>
    <property type="molecule type" value="Genomic_DNA"/>
</dbReference>
<organism evidence="4 5">
    <name type="scientific">Eremothecium cymbalariae (strain CBS 270.75 / DBVPG 7215 / KCTC 17166 / NRRL Y-17582)</name>
    <name type="common">Yeast</name>
    <dbReference type="NCBI Taxonomy" id="931890"/>
    <lineage>
        <taxon>Eukaryota</taxon>
        <taxon>Fungi</taxon>
        <taxon>Dikarya</taxon>
        <taxon>Ascomycota</taxon>
        <taxon>Saccharomycotina</taxon>
        <taxon>Saccharomycetes</taxon>
        <taxon>Saccharomycetales</taxon>
        <taxon>Saccharomycetaceae</taxon>
        <taxon>Eremothecium</taxon>
    </lineage>
</organism>
<gene>
    <name evidence="4" type="ordered locus">Ecym_3393</name>
</gene>
<feature type="domain" description="URB1 C-terminal" evidence="2">
    <location>
        <begin position="1428"/>
        <end position="1627"/>
    </location>
</feature>
<protein>
    <recommendedName>
        <fullName evidence="6">Nucleolar pre-ribosomal-associated protein 1 C-terminal domain-containing protein</fullName>
    </recommendedName>
</protein>
<evidence type="ECO:0000313" key="4">
    <source>
        <dbReference type="EMBL" id="AET38880.1"/>
    </source>
</evidence>
<dbReference type="HOGENOM" id="CLU_003174_0_0_1"/>
<evidence type="ECO:0000259" key="3">
    <source>
        <dbReference type="Pfam" id="PF26140"/>
    </source>
</evidence>
<evidence type="ECO:0000259" key="2">
    <source>
        <dbReference type="Pfam" id="PF16201"/>
    </source>
</evidence>
<dbReference type="Pfam" id="PF11707">
    <property type="entry name" value="Npa1"/>
    <property type="match status" value="1"/>
</dbReference>
<sequence length="1703" mass="196818">MDDHNDDFSKNQKSTWKQKLNINSNFNDALLQQLQRILSNIDLINEGVANNYQPIIEFFEKGFCFQVVQGWSYYAQINNQNMFADCSIKLYKTLEVLDSNSSVQQFGTILIKEILDNYSKVFYRGLSAMRPSVTNPIIKLMKQIILFHNGQHVDDFLTYFDLSITSILKIMTPNKIELKDTSFPRKNTHYSMRANFITFWIQLVKNAHPLLRMSILTENQKIMSNWFKYIIKVDTYELLDATLDVLTEFVLKEKSFKKSTKCKILNEHILSKLHELYYSPNKKLLQKADLFFQAYGVDPQFSVVFPDDKIWLDECIEQKQGGLGVTITVNNREFQLYNKIVYKVLTFFKPWEDELQCNTVLKVLRNVPELVAPYCNFLASHGYHDPKMTSYWFSLTLVLGRIINLPIPPRLYEIQTNKTPNMRLVMENVLPSSISKTCLSKSIQHEVPLIKQMGCQLLIFSLKKFDLIQQLYDKHGWDSGKALLNSAYYKLLPDLTVIVSTLNEVYNKSKENKVLSLSLTKVLNYYASLFPNYFQVTLPSSNIFLDIMGQESFHGCDVVILDNFLQFQELNSSQAKWWHSTKDKHSLFSSLLRMASSKNSIHAISTKISNLVDRLLQYTVFMNTELLLASPVLCLINTLSTVSRVSEMENDSSSETLWKLLDETISRCIKFPYKYVDIAKDYDNVSPFIVALCEQWKHVDRESPNNVAAEWLLLFLRGMVIIGESSTGICRLSTTLEGIEKSLIEVYLNFSAYESCIPLLSEKDYLLSSSSDFSFVDYISLVDISEIANITRYPVNDLDVAGILFRVHTILQADSIQFSKHRFPIILDSLLSRVGNYALINENFKNKFKSRKCFEKLVLSTHFDTNDIKICEKYVYSTHVLLQIYKQLDTEIDEFAQYAFELVKENFSAWHLVGIFKDILNELCTVMSTKQLSYLLEEEVIDDNITIAFILRNLHTNNVSISGELFIKLAHRSEEELNSVLGGFLQKQLVNKLELNLLYEESLKSSSKIHLIQHSLDYSGAIEVLKRYLEGIEDFNILIGLASILQPSDDRIILQFLEKAVALALKNFATVENKMLKDSLNLFCSCHSMLSNEDKNSIIECITSNNELRFTELTVKFITICFPSEKNIIRTWLNKMILFITKNLAENQRLHQDFIQLLSQFKYFALENNIWTLANKNSVNSQLEVLLSREWVKHDDILEYASILILGGISTSIESEKLLQIFINNNLVPVYDRNAAKYSQYLSMVIISNLFSKDVSKNSSTSLQEKLLTVYGGTIRPHDRLILQILERIEATISVSWINHIYSWEFLDSLTTTERELITLPNLIEKKNEGYLVTLDKDVLENSIQNYPKLDYIGLEVEIYSNTSWHKIQEYFKQFELSTKSSNYQVYDALFVLLLVINNDELVRQQLTDDGHINYKFEVKTLLDSKIFQFVIMSLSDSRPEVSNIAFTIVEQMLGSLQGKSQFKGSNIFKILLTKIIYTFTQSSNEQKISLGDVPPIIWYAISRLIDNLTQPRSSLYEKAYRWVLSSPLINVKDVPLLKPIISPQNSEDSENYYRNLQWLLDTLNRGLRSKNDVHLLKSKNLFEWLMNLQNSPYLSMKSRTDINSIMFKAQRIESGGSILITRSAGIAHVEQQKLIAARRVHELISIPTGSWKKNKMEEMTFRQEKLNNQELALGYSVIVGSQKRLKEWCEDDVGSIIKKIRQ</sequence>
<dbReference type="GO" id="GO:0000463">
    <property type="term" value="P:maturation of LSU-rRNA from tricistronic rRNA transcript (SSU-rRNA, 5.8S rRNA, LSU-rRNA)"/>
    <property type="evidence" value="ECO:0007669"/>
    <property type="project" value="TreeGrafter"/>
</dbReference>